<feature type="compositionally biased region" description="Polar residues" evidence="3">
    <location>
        <begin position="2038"/>
        <end position="2047"/>
    </location>
</feature>
<dbReference type="CDD" id="cd00063">
    <property type="entry name" value="FN3"/>
    <property type="match status" value="2"/>
</dbReference>
<evidence type="ECO:0000259" key="4">
    <source>
        <dbReference type="PROSITE" id="PS50853"/>
    </source>
</evidence>
<sequence>MTRWSKGLRALAAVCVVTIVAATVLLVVRSRGYDQTRVTPDDGTVWVSADSLGMFGRVSLPDGALDAAFPPPGERQAAYQLDLFQAGPAVVARDRTSGRAYPVDLTRGKALEDEGVAVPSSWTMDSGGTTVAALDPVSGDVRLAQADHDGKASVSGLTSATKPSFSVGSDAGASQSGRRSDLAVGLDGRVYVASTSGHVSTRRPGVDDEVKKIDLGGRLQDVRVTAVGDRPVVLDPKQRVVVLPGERRVPLPGTPGDSVLQRPGPEADEVLVAGSKELFAISLADGAVRTLSSDGIGYPARPVRQGECVAAAWAGAQAVAVRGCGEDAPKKVRLSKDDGGLQTPDLRARGTSVVLNDVARGSVWDLSTGKRLDNWSTVKPPTKEGKTGKDDKDRTSNQPKAPKAVADEYGVRPGRSSVLHLLDNDSNPGGAVIAISSVSSPSDSRVRTTISADGQSVQVVVPDNVGTVNFTYTITDGRGLSSSAPVTLKARAPKDNAPPHLRAGHKPRSYAVPSGGHVAVPVLADWRDDKDNDPVSVVSASAQGMQVSVSKDGNIDISAAAGKGHRQVSYEVSDGHSTAKGSIDLEVLAPGATTASPPTAMPDFVSGQVGRPIVIRPLDNDLPGADPATPSARLRLAGDVSSAEGLAVTTNRNEGTVTVTAARPGTFFLPYGVIYGGAPMAKSTIRVDVAQVVKDAPPIAVMDTAVVRGQGAVTVDALANDISPSGRILAVSRAESADPSQLQVGVVRGRWLRIQPKKPQLAPSQQVVRYTVEDGSNSAVTGSVIVTQLPALPQSVPVTSEDHATVRVGDNVTIPVLDNDEDPGGSQLEIVQDVPGAPAPGRLVVTVDGKESTDHGSAYVSGRVVRFQAPQTIQNRTTVQITYLVQNSSGLEAKGQAHVVIEPEPGQGNPNREPEPPEIEGRIVAGDTTTLQISATGVDPDGDSVALIGIASAPSLGRVMGFTPGTLTYQAYPMSGGTDSFSYVVQDKYGKRGTGTVRLAVVPPGDPQPPMAVDDTIVAQPGATVRFDPLANDLVATGDKVRINDLKETNGAAVEGAKLDSPRGPIEATIGTGTQPVTFRYALTNGLGTPSVATVTLRARAGYRMAPVAANTQATVKDGETSVTVNVLDKVRDPDGDGSGLRVSQVFAQDATAQGGQVTVPLGAHPRFVAYEVTDREGASTMAVLTVPATGQGLPYPAPDKVIEVPKNGSVKVDLSDYVRHPAGKKVSVVPGSAISSSPEGMLDVKAVEATQIQVSAKTDYVGPAAISLQVSENADGSDAQNKAALVSIPVQVGPETPVLRCPSSTLGVVVGGPEQRFDVMALCHVWTAKPGGAEKLRFRGQLSGETSGLQLSNPDNHTVALSANGNAREGQRATLSISVPGTEAKPATVAVTVRSPHPPTLAPITLDGVAAGQTASVNLAGYISSPLSSPRLSVVSLEQAGGSRARRDVNGLNVSITPDAGAKGVLTFSVVVSDVSDRSRSDRQGRGTITVRVIGTPDAPGTPAPSGPPQSGAVVLTWAVPNNNGSPIDRYQVSWPGGTQDCATVPCAISGLRNGASFPFRVKAHNSVGWGPESPVSAPVLVDARPGPVRDARVAQGEAGSLVLAWSPPESVGSPVTSYVVTWPGGRMVTAATQVVVRGLDAAGPVSLTIVAVNQVGPGEPVTVTGQAAGRPRTPGAPLLSAVADGKGNARVAISWTPVLPNGPQPLTYTVTRTGPSGTTTVCSTGMISCKDTVPSDGGEYAYSVTATNGAGLSSDPGPSASIVAEGGPGQPTDVSAERTPQGKVLLTFTSPRATKPVTVQCLLGTASCSGSPWNFSAPEKVTRTLEPVPGALTVTLTACNQGSRTQCSAPLTVPIKGEQNSDVKVKVGASGPSIGYEVSTPGAPAGSSLTVTVVAGGRTVSSQQFTTGAGDAWAAKQTVRVGYAQKVTVTAVLTTPKGNRTAKAAVETSQAKVALTGAGSTSPIPVTIDVAGMAPSATVVCTVTNRTRSASADVNVATDTSGRGTAAIPPDRLRAQARDVVIATCDRGGNDGGVSSPPTTLPTKP</sequence>
<dbReference type="PROSITE" id="PS50853">
    <property type="entry name" value="FN3"/>
    <property type="match status" value="2"/>
</dbReference>
<feature type="domain" description="Fibronectin type-III" evidence="4">
    <location>
        <begin position="1500"/>
        <end position="1585"/>
    </location>
</feature>
<dbReference type="GO" id="GO:0000272">
    <property type="term" value="P:polysaccharide catabolic process"/>
    <property type="evidence" value="ECO:0007669"/>
    <property type="project" value="UniProtKB-KW"/>
</dbReference>
<evidence type="ECO:0000313" key="6">
    <source>
        <dbReference type="Proteomes" id="UP000008495"/>
    </source>
</evidence>
<dbReference type="SUPFAM" id="SSF49265">
    <property type="entry name" value="Fibronectin type III"/>
    <property type="match status" value="2"/>
</dbReference>
<name>K6V3I1_9MICO</name>
<dbReference type="Pfam" id="PF17963">
    <property type="entry name" value="Big_9"/>
    <property type="match status" value="5"/>
</dbReference>
<protein>
    <recommendedName>
        <fullName evidence="4">Fibronectin type-III domain-containing protein</fullName>
    </recommendedName>
</protein>
<organism evidence="5 6">
    <name type="scientific">Austwickia chelonae NBRC 105200</name>
    <dbReference type="NCBI Taxonomy" id="1184607"/>
    <lineage>
        <taxon>Bacteria</taxon>
        <taxon>Bacillati</taxon>
        <taxon>Actinomycetota</taxon>
        <taxon>Actinomycetes</taxon>
        <taxon>Micrococcales</taxon>
        <taxon>Dermatophilaceae</taxon>
        <taxon>Austwickia</taxon>
    </lineage>
</organism>
<feature type="region of interest" description="Disordered" evidence="3">
    <location>
        <begin position="1752"/>
        <end position="1780"/>
    </location>
</feature>
<dbReference type="Gene3D" id="2.60.40.10">
    <property type="entry name" value="Immunoglobulins"/>
    <property type="match status" value="3"/>
</dbReference>
<feature type="domain" description="Fibronectin type-III" evidence="4">
    <location>
        <begin position="1586"/>
        <end position="1678"/>
    </location>
</feature>
<dbReference type="Proteomes" id="UP000008495">
    <property type="component" value="Unassembled WGS sequence"/>
</dbReference>
<dbReference type="RefSeq" id="WP_006501374.1">
    <property type="nucleotide sequence ID" value="NZ_BAGZ01000001.1"/>
</dbReference>
<dbReference type="eggNOG" id="COG4733">
    <property type="taxonomic scope" value="Bacteria"/>
</dbReference>
<feature type="region of interest" description="Disordered" evidence="3">
    <location>
        <begin position="372"/>
        <end position="406"/>
    </location>
</feature>
<dbReference type="Gene3D" id="2.60.40.2810">
    <property type="match status" value="1"/>
</dbReference>
<dbReference type="OrthoDB" id="5241356at2"/>
<evidence type="ECO:0000256" key="1">
    <source>
        <dbReference type="ARBA" id="ARBA00023295"/>
    </source>
</evidence>
<feature type="region of interest" description="Disordered" evidence="3">
    <location>
        <begin position="2028"/>
        <end position="2047"/>
    </location>
</feature>
<feature type="region of interest" description="Disordered" evidence="3">
    <location>
        <begin position="151"/>
        <end position="180"/>
    </location>
</feature>
<keyword evidence="6" id="KW-1185">Reference proteome</keyword>
<evidence type="ECO:0000313" key="5">
    <source>
        <dbReference type="EMBL" id="GAB76623.1"/>
    </source>
</evidence>
<evidence type="ECO:0000256" key="3">
    <source>
        <dbReference type="SAM" id="MobiDB-lite"/>
    </source>
</evidence>
<feature type="compositionally biased region" description="Polar residues" evidence="3">
    <location>
        <begin position="155"/>
        <end position="177"/>
    </location>
</feature>
<comment type="caution">
    <text evidence="5">The sequence shown here is derived from an EMBL/GenBank/DDBJ whole genome shotgun (WGS) entry which is preliminary data.</text>
</comment>
<dbReference type="SMART" id="SM00060">
    <property type="entry name" value="FN3"/>
    <property type="match status" value="3"/>
</dbReference>
<keyword evidence="1" id="KW-0378">Hydrolase</keyword>
<accession>K6V3I1</accession>
<dbReference type="InterPro" id="IPR013783">
    <property type="entry name" value="Ig-like_fold"/>
</dbReference>
<dbReference type="InterPro" id="IPR003961">
    <property type="entry name" value="FN3_dom"/>
</dbReference>
<keyword evidence="1" id="KW-0326">Glycosidase</keyword>
<dbReference type="EMBL" id="BAGZ01000001">
    <property type="protein sequence ID" value="GAB76623.1"/>
    <property type="molecule type" value="Genomic_DNA"/>
</dbReference>
<evidence type="ECO:0000256" key="2">
    <source>
        <dbReference type="ARBA" id="ARBA00023326"/>
    </source>
</evidence>
<keyword evidence="2" id="KW-0119">Carbohydrate metabolism</keyword>
<dbReference type="GO" id="GO:0016798">
    <property type="term" value="F:hydrolase activity, acting on glycosyl bonds"/>
    <property type="evidence" value="ECO:0007669"/>
    <property type="project" value="UniProtKB-KW"/>
</dbReference>
<proteinExistence type="predicted"/>
<dbReference type="InterPro" id="IPR036116">
    <property type="entry name" value="FN3_sf"/>
</dbReference>
<gene>
    <name evidence="5" type="ORF">AUCHE_01_01850</name>
</gene>
<dbReference type="STRING" id="100225.SAMN05421595_1756"/>
<feature type="compositionally biased region" description="Basic and acidic residues" evidence="3">
    <location>
        <begin position="381"/>
        <end position="395"/>
    </location>
</feature>
<reference evidence="5 6" key="1">
    <citation type="submission" date="2012-08" db="EMBL/GenBank/DDBJ databases">
        <title>Whole genome shotgun sequence of Austwickia chelonae NBRC 105200.</title>
        <authorList>
            <person name="Yoshida I."/>
            <person name="Hosoyama A."/>
            <person name="Tsuchikane K."/>
            <person name="Katsumata H."/>
            <person name="Ando Y."/>
            <person name="Ohji S."/>
            <person name="Hamada M."/>
            <person name="Tamura T."/>
            <person name="Yamazoe A."/>
            <person name="Yamazaki S."/>
            <person name="Fujita N."/>
        </authorList>
    </citation>
    <scope>NUCLEOTIDE SEQUENCE [LARGE SCALE GENOMIC DNA]</scope>
    <source>
        <strain evidence="5 6">NBRC 105200</strain>
    </source>
</reference>
<dbReference type="Pfam" id="PF00041">
    <property type="entry name" value="fn3"/>
    <property type="match status" value="2"/>
</dbReference>
<keyword evidence="2" id="KW-0624">Polysaccharide degradation</keyword>